<keyword evidence="1" id="KW-0732">Signal</keyword>
<proteinExistence type="predicted"/>
<organism evidence="2">
    <name type="scientific">Pontimicrobium sp. SW4</name>
    <dbReference type="NCBI Taxonomy" id="3153519"/>
    <lineage>
        <taxon>Bacteria</taxon>
        <taxon>Pseudomonadati</taxon>
        <taxon>Bacteroidota</taxon>
        <taxon>Flavobacteriia</taxon>
        <taxon>Flavobacteriales</taxon>
        <taxon>Flavobacteriaceae</taxon>
        <taxon>Pontimicrobium</taxon>
    </lineage>
</organism>
<gene>
    <name evidence="2" type="ORF">ABGB03_10765</name>
</gene>
<name>A0AAU7BQF3_9FLAO</name>
<feature type="chain" id="PRO_5043560036" description="Peptidylprolyl isomerase" evidence="1">
    <location>
        <begin position="23"/>
        <end position="154"/>
    </location>
</feature>
<protein>
    <recommendedName>
        <fullName evidence="3">Peptidylprolyl isomerase</fullName>
    </recommendedName>
</protein>
<reference evidence="2" key="1">
    <citation type="submission" date="2024-05" db="EMBL/GenBank/DDBJ databases">
        <title>Pontimicrobium maritimus sp. nov., isolated form sea water.</title>
        <authorList>
            <person name="Muhammad N."/>
            <person name="Vuong T.Q."/>
            <person name="Han H.L."/>
            <person name="Kim S.-G."/>
        </authorList>
    </citation>
    <scope>NUCLEOTIDE SEQUENCE</scope>
    <source>
        <strain evidence="2">SW4</strain>
    </source>
</reference>
<dbReference type="RefSeq" id="WP_347922520.1">
    <property type="nucleotide sequence ID" value="NZ_CP157199.1"/>
</dbReference>
<evidence type="ECO:0000256" key="1">
    <source>
        <dbReference type="SAM" id="SignalP"/>
    </source>
</evidence>
<accession>A0AAU7BQF3</accession>
<feature type="signal peptide" evidence="1">
    <location>
        <begin position="1"/>
        <end position="22"/>
    </location>
</feature>
<sequence length="154" mass="18019">MLKTLLFLNTLFLFCIAGIANAQSVSNYSGSKTVIFDSNVDTPLNSMEKEMLTDIYGETLQKNVLDNPQRLKSIKNILRNRVEILNLPNYPKDYKLLSQVPLFDKYNTSLKREKFKKAKFNPLKYNFDFYAKQAQVFRVDNTDYYIIIKSQHQN</sequence>
<evidence type="ECO:0008006" key="3">
    <source>
        <dbReference type="Google" id="ProtNLM"/>
    </source>
</evidence>
<dbReference type="AlphaFoldDB" id="A0AAU7BQF3"/>
<evidence type="ECO:0000313" key="2">
    <source>
        <dbReference type="EMBL" id="XBG60336.1"/>
    </source>
</evidence>
<dbReference type="EMBL" id="CP157199">
    <property type="protein sequence ID" value="XBG60336.1"/>
    <property type="molecule type" value="Genomic_DNA"/>
</dbReference>